<dbReference type="InterPro" id="IPR026992">
    <property type="entry name" value="DIOX_N"/>
</dbReference>
<gene>
    <name evidence="4" type="ORF">TIFTF001_014403</name>
</gene>
<accession>A0AA88AR92</accession>
<dbReference type="GO" id="GO:0046872">
    <property type="term" value="F:metal ion binding"/>
    <property type="evidence" value="ECO:0007669"/>
    <property type="project" value="UniProtKB-KW"/>
</dbReference>
<evidence type="ECO:0000256" key="2">
    <source>
        <dbReference type="ARBA" id="ARBA00023004"/>
    </source>
</evidence>
<dbReference type="Pfam" id="PF14226">
    <property type="entry name" value="DIOX_N"/>
    <property type="match status" value="1"/>
</dbReference>
<dbReference type="SUPFAM" id="SSF51197">
    <property type="entry name" value="Clavaminate synthase-like"/>
    <property type="match status" value="1"/>
</dbReference>
<keyword evidence="5" id="KW-1185">Reference proteome</keyword>
<evidence type="ECO:0000313" key="4">
    <source>
        <dbReference type="EMBL" id="GMN45216.1"/>
    </source>
</evidence>
<evidence type="ECO:0000256" key="1">
    <source>
        <dbReference type="ARBA" id="ARBA00022723"/>
    </source>
</evidence>
<dbReference type="Gene3D" id="2.60.120.330">
    <property type="entry name" value="B-lactam Antibiotic, Isopenicillin N Synthase, Chain"/>
    <property type="match status" value="1"/>
</dbReference>
<dbReference type="AlphaFoldDB" id="A0AA88AR92"/>
<keyword evidence="2" id="KW-0408">Iron</keyword>
<dbReference type="EMBL" id="BTGU01000020">
    <property type="protein sequence ID" value="GMN45216.1"/>
    <property type="molecule type" value="Genomic_DNA"/>
</dbReference>
<name>A0AA88AR92_FICCA</name>
<dbReference type="InterPro" id="IPR027443">
    <property type="entry name" value="IPNS-like_sf"/>
</dbReference>
<dbReference type="Proteomes" id="UP001187192">
    <property type="component" value="Unassembled WGS sequence"/>
</dbReference>
<reference evidence="4" key="1">
    <citation type="submission" date="2023-07" db="EMBL/GenBank/DDBJ databases">
        <title>draft genome sequence of fig (Ficus carica).</title>
        <authorList>
            <person name="Takahashi T."/>
            <person name="Nishimura K."/>
        </authorList>
    </citation>
    <scope>NUCLEOTIDE SEQUENCE</scope>
</reference>
<feature type="domain" description="Non-haem dioxygenase N-terminal" evidence="3">
    <location>
        <begin position="9"/>
        <end position="88"/>
    </location>
</feature>
<evidence type="ECO:0000259" key="3">
    <source>
        <dbReference type="Pfam" id="PF14226"/>
    </source>
</evidence>
<keyword evidence="1" id="KW-0479">Metal-binding</keyword>
<comment type="caution">
    <text evidence="4">The sequence shown here is derived from an EMBL/GenBank/DDBJ whole genome shotgun (WGS) entry which is preliminary data.</text>
</comment>
<protein>
    <recommendedName>
        <fullName evidence="3">Non-haem dioxygenase N-terminal domain-containing protein</fullName>
    </recommendedName>
</protein>
<organism evidence="4 5">
    <name type="scientific">Ficus carica</name>
    <name type="common">Common fig</name>
    <dbReference type="NCBI Taxonomy" id="3494"/>
    <lineage>
        <taxon>Eukaryota</taxon>
        <taxon>Viridiplantae</taxon>
        <taxon>Streptophyta</taxon>
        <taxon>Embryophyta</taxon>
        <taxon>Tracheophyta</taxon>
        <taxon>Spermatophyta</taxon>
        <taxon>Magnoliopsida</taxon>
        <taxon>eudicotyledons</taxon>
        <taxon>Gunneridae</taxon>
        <taxon>Pentapetalae</taxon>
        <taxon>rosids</taxon>
        <taxon>fabids</taxon>
        <taxon>Rosales</taxon>
        <taxon>Moraceae</taxon>
        <taxon>Ficeae</taxon>
        <taxon>Ficus</taxon>
    </lineage>
</organism>
<evidence type="ECO:0000313" key="5">
    <source>
        <dbReference type="Proteomes" id="UP001187192"/>
    </source>
</evidence>
<sequence>MGSDSQSKIPVINFSMISSIEVDRGTDKWRHLCKMVREACETCGCFEAIYDKVPRQLREDTFSMIKQLFSLPLEAQKKNTNPKPFGGFALVPLYESFGLEDSSNYESVESFTASFGEAGLIQNSEGKMRVFKVKDKQNRSDHGKAAGRVEPKVIETLILDSYGLGVGVGEGEKFKRTSK</sequence>
<proteinExistence type="predicted"/>